<dbReference type="STRING" id="157838.AN964_13315"/>
<dbReference type="AlphaFoldDB" id="A0A0Q3WYG8"/>
<evidence type="ECO:0000313" key="1">
    <source>
        <dbReference type="EMBL" id="KQL54378.1"/>
    </source>
</evidence>
<dbReference type="EMBL" id="LJJC01000004">
    <property type="protein sequence ID" value="KQL54378.1"/>
    <property type="molecule type" value="Genomic_DNA"/>
</dbReference>
<accession>A0A0Q3WYG8</accession>
<dbReference type="Proteomes" id="UP000051888">
    <property type="component" value="Unassembled WGS sequence"/>
</dbReference>
<keyword evidence="2" id="KW-1185">Reference proteome</keyword>
<reference evidence="1 2" key="1">
    <citation type="submission" date="2015-09" db="EMBL/GenBank/DDBJ databases">
        <title>Genome sequencing project for genomic taxonomy and phylogenomics of Bacillus-like bacteria.</title>
        <authorList>
            <person name="Liu B."/>
            <person name="Wang J."/>
            <person name="Zhu Y."/>
            <person name="Liu G."/>
            <person name="Chen Q."/>
            <person name="Chen Z."/>
            <person name="Lan J."/>
            <person name="Che J."/>
            <person name="Ge C."/>
            <person name="Shi H."/>
            <person name="Pan Z."/>
            <person name="Liu X."/>
        </authorList>
    </citation>
    <scope>NUCLEOTIDE SEQUENCE [LARGE SCALE GENOMIC DNA]</scope>
    <source>
        <strain evidence="1 2">LMG 18435</strain>
    </source>
</reference>
<sequence length="75" mass="8674">MWQSILIKKCHQGKEDFTPELLQIVKKVFHKSMWVSNTEIGKVYHPCNKNSLCSPAFNTLYADTTSRIENEITCV</sequence>
<gene>
    <name evidence="1" type="ORF">AN964_13315</name>
</gene>
<proteinExistence type="predicted"/>
<organism evidence="1 2">
    <name type="scientific">Heyndrickxia shackletonii</name>
    <dbReference type="NCBI Taxonomy" id="157838"/>
    <lineage>
        <taxon>Bacteria</taxon>
        <taxon>Bacillati</taxon>
        <taxon>Bacillota</taxon>
        <taxon>Bacilli</taxon>
        <taxon>Bacillales</taxon>
        <taxon>Bacillaceae</taxon>
        <taxon>Heyndrickxia</taxon>
    </lineage>
</organism>
<dbReference type="PATRIC" id="fig|157838.3.peg.2959"/>
<comment type="caution">
    <text evidence="1">The sequence shown here is derived from an EMBL/GenBank/DDBJ whole genome shotgun (WGS) entry which is preliminary data.</text>
</comment>
<evidence type="ECO:0000313" key="2">
    <source>
        <dbReference type="Proteomes" id="UP000051888"/>
    </source>
</evidence>
<name>A0A0Q3WYG8_9BACI</name>
<protein>
    <submittedName>
        <fullName evidence="1">Uncharacterized protein</fullName>
    </submittedName>
</protein>